<gene>
    <name evidence="5" type="ORF">LMG27177_07242</name>
</gene>
<dbReference type="PROSITE" id="PS51125">
    <property type="entry name" value="NHL"/>
    <property type="match status" value="1"/>
</dbReference>
<name>A0A6J5H2C9_9BURK</name>
<accession>A0A6J5H2C9</accession>
<keyword evidence="6" id="KW-1185">Reference proteome</keyword>
<reference evidence="5 6" key="1">
    <citation type="submission" date="2020-04" db="EMBL/GenBank/DDBJ databases">
        <authorList>
            <person name="De Canck E."/>
        </authorList>
    </citation>
    <scope>NUCLEOTIDE SEQUENCE [LARGE SCALE GENOMIC DNA]</scope>
    <source>
        <strain evidence="5 6">LMG 27177</strain>
    </source>
</reference>
<protein>
    <recommendedName>
        <fullName evidence="7">NHL repeat-containing protein</fullName>
    </recommendedName>
</protein>
<dbReference type="CDD" id="cd14958">
    <property type="entry name" value="NHL_PAL_like"/>
    <property type="match status" value="1"/>
</dbReference>
<dbReference type="PANTHER" id="PTHR10680">
    <property type="entry name" value="PEPTIDYL-GLYCINE ALPHA-AMIDATING MONOOXYGENASE"/>
    <property type="match status" value="1"/>
</dbReference>
<dbReference type="InterPro" id="IPR001258">
    <property type="entry name" value="NHL_repeat"/>
</dbReference>
<evidence type="ECO:0000256" key="3">
    <source>
        <dbReference type="ARBA" id="ARBA00023180"/>
    </source>
</evidence>
<evidence type="ECO:0000256" key="2">
    <source>
        <dbReference type="ARBA" id="ARBA00022737"/>
    </source>
</evidence>
<organism evidence="5 6">
    <name type="scientific">Paraburkholderia fynbosensis</name>
    <dbReference type="NCBI Taxonomy" id="1200993"/>
    <lineage>
        <taxon>Bacteria</taxon>
        <taxon>Pseudomonadati</taxon>
        <taxon>Pseudomonadota</taxon>
        <taxon>Betaproteobacteria</taxon>
        <taxon>Burkholderiales</taxon>
        <taxon>Burkholderiaceae</taxon>
        <taxon>Paraburkholderia</taxon>
    </lineage>
</organism>
<dbReference type="AlphaFoldDB" id="A0A6J5H2C9"/>
<evidence type="ECO:0000313" key="6">
    <source>
        <dbReference type="Proteomes" id="UP000494252"/>
    </source>
</evidence>
<dbReference type="Proteomes" id="UP000494252">
    <property type="component" value="Unassembled WGS sequence"/>
</dbReference>
<evidence type="ECO:0008006" key="7">
    <source>
        <dbReference type="Google" id="ProtNLM"/>
    </source>
</evidence>
<dbReference type="RefSeq" id="WP_175166196.1">
    <property type="nucleotide sequence ID" value="NZ_CADIKI010000036.1"/>
</dbReference>
<sequence length="314" mass="35130">MYEYRLAEAWAKLPEGIKFGEVGGVAVDSRDRVFVFNRGEHPIIVFEQSGEFVTSWGHGVFTRPHGIDIGPDDSVYCTDEGDHTVRKFSPEGRLLLEIGTPNQPAPFLSGQPFHRCTHTALAPDGRIYVSDGYGNAQVHMYSPDGKLLHTWGGPGTDPGKFNVPHNICCDRDGWVYVADRENHRVQVFDGAGKYETQWNNLHRPCALCTDKSSRRAFYVGEAATSLKVNRLFPNIGPRVSILNREGQLMARYGADRPGLNDDQFIAPHGIAVDSKGDLYVGEVSYTAWQQMYPGEEMPADVRTFRKLVRVDRQS</sequence>
<evidence type="ECO:0000256" key="1">
    <source>
        <dbReference type="ARBA" id="ARBA00022729"/>
    </source>
</evidence>
<evidence type="ECO:0000313" key="5">
    <source>
        <dbReference type="EMBL" id="CAB3810491.1"/>
    </source>
</evidence>
<dbReference type="SUPFAM" id="SSF101898">
    <property type="entry name" value="NHL repeat"/>
    <property type="match status" value="1"/>
</dbReference>
<keyword evidence="1" id="KW-0732">Signal</keyword>
<keyword evidence="2" id="KW-0677">Repeat</keyword>
<evidence type="ECO:0000256" key="4">
    <source>
        <dbReference type="PROSITE-ProRule" id="PRU00504"/>
    </source>
</evidence>
<proteinExistence type="predicted"/>
<dbReference type="Pfam" id="PF01436">
    <property type="entry name" value="NHL"/>
    <property type="match status" value="2"/>
</dbReference>
<keyword evidence="3" id="KW-0325">Glycoprotein</keyword>
<dbReference type="EMBL" id="CADIKI010000036">
    <property type="protein sequence ID" value="CAB3810491.1"/>
    <property type="molecule type" value="Genomic_DNA"/>
</dbReference>
<dbReference type="Gene3D" id="2.120.10.30">
    <property type="entry name" value="TolB, C-terminal domain"/>
    <property type="match status" value="1"/>
</dbReference>
<dbReference type="InterPro" id="IPR011042">
    <property type="entry name" value="6-blade_b-propeller_TolB-like"/>
</dbReference>
<feature type="repeat" description="NHL" evidence="4">
    <location>
        <begin position="152"/>
        <end position="191"/>
    </location>
</feature>
<dbReference type="PANTHER" id="PTHR10680:SF38">
    <property type="entry name" value="BLL1368 PROTEIN"/>
    <property type="match status" value="1"/>
</dbReference>